<protein>
    <recommendedName>
        <fullName evidence="3">Porin</fullName>
    </recommendedName>
</protein>
<gene>
    <name evidence="1" type="ORF">GCM10022276_19790</name>
</gene>
<keyword evidence="2" id="KW-1185">Reference proteome</keyword>
<sequence length="410" mass="45291">MRERVAALENRATAVQTTPPMAREHKPGDHNLELYGFIQLDAIQDFKRVNPNWDATLRPSRIPTVGGQFGSDGQSIFSVRQSRLGAKATGMLAGKPYEAKFEFDLFGVGKDEGQTTIRIRHAYVSWGPLLAGQTNSLFMDGDLFPNTIDYWGPAGMVFLRNPQLRWTFVNRNGWKAAVALEHPGNDIDTGNLRTIDPDLASSIQNDEKVPDATAQVRYEGKWGHVQLSGILRRVGYDSAGTDNNEPKGHKTGWGVNLGSSFNVSLATLRLGAVYGRGIASYMNDGGMDLAPNVAVIPVPPSLILVPSAEAVKLFGMTSYIDFNWSKQWTSSIGYSFDKVDNTNFQNASAFHKGQYASVNLLWHPAEGVFTGGEFLWGKRTDNDGNVGTDARFQYSVHWDFSSKNIWSLFD</sequence>
<evidence type="ECO:0008006" key="3">
    <source>
        <dbReference type="Google" id="ProtNLM"/>
    </source>
</evidence>
<dbReference type="Pfam" id="PF19577">
    <property type="entry name" value="DcaP"/>
    <property type="match status" value="1"/>
</dbReference>
<evidence type="ECO:0000313" key="1">
    <source>
        <dbReference type="EMBL" id="GAA3901033.1"/>
    </source>
</evidence>
<comment type="caution">
    <text evidence="1">The sequence shown here is derived from an EMBL/GenBank/DDBJ whole genome shotgun (WGS) entry which is preliminary data.</text>
</comment>
<dbReference type="SUPFAM" id="SSF56935">
    <property type="entry name" value="Porins"/>
    <property type="match status" value="1"/>
</dbReference>
<reference evidence="2" key="1">
    <citation type="journal article" date="2019" name="Int. J. Syst. Evol. Microbiol.">
        <title>The Global Catalogue of Microorganisms (GCM) 10K type strain sequencing project: providing services to taxonomists for standard genome sequencing and annotation.</title>
        <authorList>
            <consortium name="The Broad Institute Genomics Platform"/>
            <consortium name="The Broad Institute Genome Sequencing Center for Infectious Disease"/>
            <person name="Wu L."/>
            <person name="Ma J."/>
        </authorList>
    </citation>
    <scope>NUCLEOTIDE SEQUENCE [LARGE SCALE GENOMIC DNA]</scope>
    <source>
        <strain evidence="2">JCM 17543</strain>
    </source>
</reference>
<dbReference type="Proteomes" id="UP001500827">
    <property type="component" value="Unassembled WGS sequence"/>
</dbReference>
<accession>A0ABP7LKC1</accession>
<proteinExistence type="predicted"/>
<dbReference type="InterPro" id="IPR045748">
    <property type="entry name" value="DcaP"/>
</dbReference>
<dbReference type="EMBL" id="BAABBM010000001">
    <property type="protein sequence ID" value="GAA3901033.1"/>
    <property type="molecule type" value="Genomic_DNA"/>
</dbReference>
<organism evidence="1 2">
    <name type="scientific">Sphingomonas limnosediminicola</name>
    <dbReference type="NCBI Taxonomy" id="940133"/>
    <lineage>
        <taxon>Bacteria</taxon>
        <taxon>Pseudomonadati</taxon>
        <taxon>Pseudomonadota</taxon>
        <taxon>Alphaproteobacteria</taxon>
        <taxon>Sphingomonadales</taxon>
        <taxon>Sphingomonadaceae</taxon>
        <taxon>Sphingomonas</taxon>
    </lineage>
</organism>
<name>A0ABP7LKC1_9SPHN</name>
<evidence type="ECO:0000313" key="2">
    <source>
        <dbReference type="Proteomes" id="UP001500827"/>
    </source>
</evidence>